<keyword evidence="1" id="KW-0808">Transferase</keyword>
<comment type="caution">
    <text evidence="4">The sequence shown here is derived from an EMBL/GenBank/DDBJ whole genome shotgun (WGS) entry which is preliminary data.</text>
</comment>
<dbReference type="PANTHER" id="PTHR43877">
    <property type="entry name" value="AMINOALKYLPHOSPHONATE N-ACETYLTRANSFERASE-RELATED-RELATED"/>
    <property type="match status" value="1"/>
</dbReference>
<keyword evidence="5" id="KW-1185">Reference proteome</keyword>
<evidence type="ECO:0000313" key="5">
    <source>
        <dbReference type="Proteomes" id="UP000603912"/>
    </source>
</evidence>
<name>A0A917IC82_9HYPH</name>
<dbReference type="EMBL" id="BMES01000003">
    <property type="protein sequence ID" value="GGH33952.1"/>
    <property type="molecule type" value="Genomic_DNA"/>
</dbReference>
<feature type="domain" description="N-acetyltransferase" evidence="3">
    <location>
        <begin position="3"/>
        <end position="172"/>
    </location>
</feature>
<gene>
    <name evidence="4" type="ORF">GCM10007036_47000</name>
</gene>
<dbReference type="InterPro" id="IPR050832">
    <property type="entry name" value="Bact_Acetyltransf"/>
</dbReference>
<proteinExistence type="predicted"/>
<reference evidence="4" key="1">
    <citation type="journal article" date="2014" name="Int. J. Syst. Evol. Microbiol.">
        <title>Complete genome sequence of Corynebacterium casei LMG S-19264T (=DSM 44701T), isolated from a smear-ripened cheese.</title>
        <authorList>
            <consortium name="US DOE Joint Genome Institute (JGI-PGF)"/>
            <person name="Walter F."/>
            <person name="Albersmeier A."/>
            <person name="Kalinowski J."/>
            <person name="Ruckert C."/>
        </authorList>
    </citation>
    <scope>NUCLEOTIDE SEQUENCE</scope>
    <source>
        <strain evidence="4">CGMCC 1.12214</strain>
    </source>
</reference>
<dbReference type="SUPFAM" id="SSF55729">
    <property type="entry name" value="Acyl-CoA N-acyltransferases (Nat)"/>
    <property type="match status" value="1"/>
</dbReference>
<reference evidence="4" key="2">
    <citation type="submission" date="2020-09" db="EMBL/GenBank/DDBJ databases">
        <authorList>
            <person name="Sun Q."/>
            <person name="Zhou Y."/>
        </authorList>
    </citation>
    <scope>NUCLEOTIDE SEQUENCE</scope>
    <source>
        <strain evidence="4">CGMCC 1.12214</strain>
    </source>
</reference>
<keyword evidence="2" id="KW-0012">Acyltransferase</keyword>
<dbReference type="Pfam" id="PF00583">
    <property type="entry name" value="Acetyltransf_1"/>
    <property type="match status" value="1"/>
</dbReference>
<organism evidence="4 5">
    <name type="scientific">Alsobacter metallidurans</name>
    <dbReference type="NCBI Taxonomy" id="340221"/>
    <lineage>
        <taxon>Bacteria</taxon>
        <taxon>Pseudomonadati</taxon>
        <taxon>Pseudomonadota</taxon>
        <taxon>Alphaproteobacteria</taxon>
        <taxon>Hyphomicrobiales</taxon>
        <taxon>Alsobacteraceae</taxon>
        <taxon>Alsobacter</taxon>
    </lineage>
</organism>
<dbReference type="CDD" id="cd04301">
    <property type="entry name" value="NAT_SF"/>
    <property type="match status" value="1"/>
</dbReference>
<evidence type="ECO:0000259" key="3">
    <source>
        <dbReference type="PROSITE" id="PS51186"/>
    </source>
</evidence>
<protein>
    <submittedName>
        <fullName evidence="4">N-acetyltransferase</fullName>
    </submittedName>
</protein>
<evidence type="ECO:0000256" key="2">
    <source>
        <dbReference type="ARBA" id="ARBA00023315"/>
    </source>
</evidence>
<dbReference type="GO" id="GO:0016747">
    <property type="term" value="F:acyltransferase activity, transferring groups other than amino-acyl groups"/>
    <property type="evidence" value="ECO:0007669"/>
    <property type="project" value="InterPro"/>
</dbReference>
<dbReference type="PROSITE" id="PS51186">
    <property type="entry name" value="GNAT"/>
    <property type="match status" value="1"/>
</dbReference>
<dbReference type="Proteomes" id="UP000603912">
    <property type="component" value="Unassembled WGS sequence"/>
</dbReference>
<dbReference type="InterPro" id="IPR016181">
    <property type="entry name" value="Acyl_CoA_acyltransferase"/>
</dbReference>
<evidence type="ECO:0000313" key="4">
    <source>
        <dbReference type="EMBL" id="GGH33952.1"/>
    </source>
</evidence>
<dbReference type="AlphaFoldDB" id="A0A917IC82"/>
<dbReference type="InterPro" id="IPR000182">
    <property type="entry name" value="GNAT_dom"/>
</dbReference>
<dbReference type="Gene3D" id="3.40.630.30">
    <property type="match status" value="1"/>
</dbReference>
<evidence type="ECO:0000256" key="1">
    <source>
        <dbReference type="ARBA" id="ARBA00022679"/>
    </source>
</evidence>
<sequence>MTVTTRVLDPAAARDALPALADILVRCVNGGASVGFMNPFGPEDARAWWGGVVEDLAAGRLALVAAETDGKVVGTAQLHPCAKPNQPHRGDVAKVLVHPDARRRGVAEALMAAIDAEARRRALTLLTLDTVTGSAASSLYAKAGWTAVGDIPDYALWPDGGLCSTTVFFKRL</sequence>
<accession>A0A917IC82</accession>
<dbReference type="RefSeq" id="WP_188520231.1">
    <property type="nucleotide sequence ID" value="NZ_BMES01000003.1"/>
</dbReference>